<reference evidence="1 2" key="1">
    <citation type="submission" date="2018-05" db="EMBL/GenBank/DDBJ databases">
        <title>Genomic Encyclopedia of Type Strains, Phase IV (KMG-IV): sequencing the most valuable type-strain genomes for metagenomic binning, comparative biology and taxonomic classification.</title>
        <authorList>
            <person name="Goeker M."/>
        </authorList>
    </citation>
    <scope>NUCLEOTIDE SEQUENCE [LARGE SCALE GENOMIC DNA]</scope>
    <source>
        <strain evidence="1 2">DSM 44704</strain>
    </source>
</reference>
<organism evidence="1 2">
    <name type="scientific">Nocardia tenerifensis</name>
    <dbReference type="NCBI Taxonomy" id="228006"/>
    <lineage>
        <taxon>Bacteria</taxon>
        <taxon>Bacillati</taxon>
        <taxon>Actinomycetota</taxon>
        <taxon>Actinomycetes</taxon>
        <taxon>Mycobacteriales</taxon>
        <taxon>Nocardiaceae</taxon>
        <taxon>Nocardia</taxon>
    </lineage>
</organism>
<accession>A0A318KDZ0</accession>
<dbReference type="Proteomes" id="UP000247569">
    <property type="component" value="Unassembled WGS sequence"/>
</dbReference>
<name>A0A318KDZ0_9NOCA</name>
<dbReference type="RefSeq" id="WP_040741300.1">
    <property type="nucleotide sequence ID" value="NZ_QJKF01000002.1"/>
</dbReference>
<dbReference type="OrthoDB" id="9926428at2"/>
<dbReference type="AlphaFoldDB" id="A0A318KDZ0"/>
<evidence type="ECO:0000313" key="1">
    <source>
        <dbReference type="EMBL" id="PXX69310.1"/>
    </source>
</evidence>
<gene>
    <name evidence="1" type="ORF">DFR70_102999</name>
</gene>
<dbReference type="EMBL" id="QJKF01000002">
    <property type="protein sequence ID" value="PXX69310.1"/>
    <property type="molecule type" value="Genomic_DNA"/>
</dbReference>
<evidence type="ECO:0000313" key="2">
    <source>
        <dbReference type="Proteomes" id="UP000247569"/>
    </source>
</evidence>
<keyword evidence="2" id="KW-1185">Reference proteome</keyword>
<protein>
    <submittedName>
        <fullName evidence="1">Uncharacterized protein</fullName>
    </submittedName>
</protein>
<proteinExistence type="predicted"/>
<comment type="caution">
    <text evidence="1">The sequence shown here is derived from an EMBL/GenBank/DDBJ whole genome shotgun (WGS) entry which is preliminary data.</text>
</comment>
<sequence>MSGLIAPAKVGVVLTAAAPITTVASAVHMAATKKPSVKDRRFKHFKTPGIGELWTVRALDPGAARRVVTELEPAMGLLVDAGGGLHIHAVFHVAGKGTLASFLAVHHDANGSLQIGSTFWWADALARRTAAFLLESDVASELETRRMRGKLL</sequence>